<accession>A0A5R8KK86</accession>
<dbReference type="PANTHER" id="PTHR38658">
    <property type="entry name" value="OXPP CYCLE PROTEIN OPCA-RELATED"/>
    <property type="match status" value="1"/>
</dbReference>
<gene>
    <name evidence="3" type="ORF">FEM03_00830</name>
</gene>
<protein>
    <recommendedName>
        <fullName evidence="5">Glucose-6-phosphate dehydrogenase</fullName>
    </recommendedName>
</protein>
<organism evidence="3 4">
    <name type="scientific">Phragmitibacter flavus</name>
    <dbReference type="NCBI Taxonomy" id="2576071"/>
    <lineage>
        <taxon>Bacteria</taxon>
        <taxon>Pseudomonadati</taxon>
        <taxon>Verrucomicrobiota</taxon>
        <taxon>Verrucomicrobiia</taxon>
        <taxon>Verrucomicrobiales</taxon>
        <taxon>Verrucomicrobiaceae</taxon>
        <taxon>Phragmitibacter</taxon>
    </lineage>
</organism>
<dbReference type="EMBL" id="VAUV01000001">
    <property type="protein sequence ID" value="TLD72651.1"/>
    <property type="molecule type" value="Genomic_DNA"/>
</dbReference>
<evidence type="ECO:0008006" key="5">
    <source>
        <dbReference type="Google" id="ProtNLM"/>
    </source>
</evidence>
<comment type="caution">
    <text evidence="3">The sequence shown here is derived from an EMBL/GenBank/DDBJ whole genome shotgun (WGS) entry which is preliminary data.</text>
</comment>
<dbReference type="AlphaFoldDB" id="A0A5R8KK86"/>
<dbReference type="Pfam" id="PF10128">
    <property type="entry name" value="OpcA_G6PD_assem"/>
    <property type="match status" value="1"/>
</dbReference>
<reference evidence="3 4" key="1">
    <citation type="submission" date="2019-05" db="EMBL/GenBank/DDBJ databases">
        <title>Verrucobacter flavum gen. nov., sp. nov. a new member of the family Verrucomicrobiaceae.</title>
        <authorList>
            <person name="Szuroczki S."/>
            <person name="Abbaszade G."/>
            <person name="Szabo A."/>
            <person name="Felfoldi T."/>
            <person name="Schumann P."/>
            <person name="Boka K."/>
            <person name="Keki Z."/>
            <person name="Toumi M."/>
            <person name="Toth E."/>
        </authorList>
    </citation>
    <scope>NUCLEOTIDE SEQUENCE [LARGE SCALE GENOMIC DNA]</scope>
    <source>
        <strain evidence="3 4">MG-N-17</strain>
    </source>
</reference>
<dbReference type="InterPro" id="IPR046801">
    <property type="entry name" value="OpcA_G6PD_N"/>
</dbReference>
<name>A0A5R8KK86_9BACT</name>
<dbReference type="Pfam" id="PF20171">
    <property type="entry name" value="OpcA_G6PD_C"/>
    <property type="match status" value="1"/>
</dbReference>
<dbReference type="Proteomes" id="UP000306196">
    <property type="component" value="Unassembled WGS sequence"/>
</dbReference>
<feature type="domain" description="Glucose-6-phosphate dehydrogenase assembly protein OpcA N-terminal" evidence="1">
    <location>
        <begin position="61"/>
        <end position="172"/>
    </location>
</feature>
<evidence type="ECO:0000313" key="4">
    <source>
        <dbReference type="Proteomes" id="UP000306196"/>
    </source>
</evidence>
<dbReference type="OrthoDB" id="186487at2"/>
<feature type="domain" description="Glucose-6-phosphate dehydrogenase assembly protein OpcA C-terminal" evidence="2">
    <location>
        <begin position="185"/>
        <end position="339"/>
    </location>
</feature>
<evidence type="ECO:0000313" key="3">
    <source>
        <dbReference type="EMBL" id="TLD72651.1"/>
    </source>
</evidence>
<sequence>MTDLESTLSILGQEVPLGRVDKALKELWGADEARDKASLMNFAIYSEDPASIATNTQLLAEITKEHACRGLLILSQPGDRKPRSRAWVTAHCQIHDGRKSVCSEQVSFVLEGGGANQVRNTVFAHLDSDLPLVFWWQGDITDNFDERLYNVIDLLFIDSSRWSNPAHDFERLLQAECENAARFHVYDLSWLRSHFFRTALATCFHDPLALAELPKVTNMTITHGPGHRVAGLLLAAWVGVRLKAEMQVIDCSPTLVLPEGQTISVHVSEVAGEAPLQSVVLSSANASFSVERECGSAYVSTRVALPDHQREELLPADLPTDAALIANLLSRLGRQSLYLQMVPMLRQLLKCG</sequence>
<dbReference type="InterPro" id="IPR004555">
    <property type="entry name" value="G6PDH_assembly_OpcA"/>
</dbReference>
<evidence type="ECO:0000259" key="1">
    <source>
        <dbReference type="Pfam" id="PF10128"/>
    </source>
</evidence>
<dbReference type="PANTHER" id="PTHR38658:SF1">
    <property type="entry name" value="OXPP CYCLE PROTEIN OPCA-RELATED"/>
    <property type="match status" value="1"/>
</dbReference>
<dbReference type="RefSeq" id="WP_138084275.1">
    <property type="nucleotide sequence ID" value="NZ_VAUV01000001.1"/>
</dbReference>
<proteinExistence type="predicted"/>
<keyword evidence="4" id="KW-1185">Reference proteome</keyword>
<dbReference type="InterPro" id="IPR046802">
    <property type="entry name" value="OpcA_G6PD_C"/>
</dbReference>
<evidence type="ECO:0000259" key="2">
    <source>
        <dbReference type="Pfam" id="PF20171"/>
    </source>
</evidence>